<protein>
    <submittedName>
        <fullName evidence="2">Metal dependent phosphohydrolase</fullName>
    </submittedName>
</protein>
<dbReference type="Gene3D" id="1.10.3210.10">
    <property type="entry name" value="Hypothetical protein af1432"/>
    <property type="match status" value="1"/>
</dbReference>
<accession>H1Z0B0</accession>
<name>H1Z0B0_9EURY</name>
<keyword evidence="3" id="KW-1185">Reference proteome</keyword>
<dbReference type="InterPro" id="IPR006674">
    <property type="entry name" value="HD_domain"/>
</dbReference>
<dbReference type="SMART" id="SM00471">
    <property type="entry name" value="HDc"/>
    <property type="match status" value="1"/>
</dbReference>
<evidence type="ECO:0000259" key="1">
    <source>
        <dbReference type="PROSITE" id="PS51831"/>
    </source>
</evidence>
<dbReference type="CDD" id="cd00077">
    <property type="entry name" value="HDc"/>
    <property type="match status" value="1"/>
</dbReference>
<dbReference type="EMBL" id="CM001436">
    <property type="protein sequence ID" value="EHQ34377.1"/>
    <property type="molecule type" value="Genomic_DNA"/>
</dbReference>
<dbReference type="InterPro" id="IPR045509">
    <property type="entry name" value="HD_assoc_2"/>
</dbReference>
<evidence type="ECO:0000313" key="3">
    <source>
        <dbReference type="Proteomes" id="UP000005741"/>
    </source>
</evidence>
<dbReference type="HOGENOM" id="CLU_026821_3_2_2"/>
<dbReference type="PATRIC" id="fig|937775.9.peg.271"/>
<dbReference type="InParanoid" id="H1Z0B0"/>
<sequence length="453" mass="52544">MKVIRDVVHGYIELCDDDIRIIDTPHFQRLKSIKQNNPFSAYPCANHTRFEHSLGVMHLGVKVFKSLKEKEDENNKNLLNDKSEKTVKYACLLHDVGHAPFSHYGEQFFDRDELKDLFSEKLKERDIDKAIAYENAGAPHEICSCILSLDKYGDLLENIGVDLELFCRMIIGMYYPPEKNDYRNLLIDILNSNIDVDKLDYVLRDSYMSGAKLVVLDVDRLISAYMIYDERIAFSGKSLSTISNLIYGREAVYTWIVNHHVNVYTGRVLTKLIKTAFQTEEDEADYFSYNAVSERLVDDHDIVSFIRSKRTEDQKIGDLYEQLFSRKFFKSVWKNEPEFNKCIPNEVRQNDFKSIIGENLQDPDSAEEVIAEKISVKPEDILISVADFKPFEPFGLTASRNKRHPVYIIINGEPVTFEKIFTGTIHKNREPLLPLLFVRTEDAKTKFLEEYGR</sequence>
<dbReference type="OrthoDB" id="8895at2157"/>
<keyword evidence="2" id="KW-0378">Hydrolase</keyword>
<dbReference type="AlphaFoldDB" id="H1Z0B0"/>
<dbReference type="RefSeq" id="WP_004076016.1">
    <property type="nucleotide sequence ID" value="NZ_CM001436.1"/>
</dbReference>
<dbReference type="InterPro" id="IPR003607">
    <property type="entry name" value="HD/PDEase_dom"/>
</dbReference>
<dbReference type="GO" id="GO:0006203">
    <property type="term" value="P:dGTP catabolic process"/>
    <property type="evidence" value="ECO:0007669"/>
    <property type="project" value="TreeGrafter"/>
</dbReference>
<dbReference type="Proteomes" id="UP000005741">
    <property type="component" value="Chromosome"/>
</dbReference>
<dbReference type="InterPro" id="IPR050135">
    <property type="entry name" value="dGTPase-like"/>
</dbReference>
<gene>
    <name evidence="2" type="ORF">Metlim_0229</name>
</gene>
<dbReference type="GO" id="GO:0008832">
    <property type="term" value="F:dGTPase activity"/>
    <property type="evidence" value="ECO:0007669"/>
    <property type="project" value="TreeGrafter"/>
</dbReference>
<evidence type="ECO:0000313" key="2">
    <source>
        <dbReference type="EMBL" id="EHQ34377.1"/>
    </source>
</evidence>
<organism evidence="2 3">
    <name type="scientific">Methanoplanus limicola DSM 2279</name>
    <dbReference type="NCBI Taxonomy" id="937775"/>
    <lineage>
        <taxon>Archaea</taxon>
        <taxon>Methanobacteriati</taxon>
        <taxon>Methanobacteriota</taxon>
        <taxon>Stenosarchaea group</taxon>
        <taxon>Methanomicrobia</taxon>
        <taxon>Methanomicrobiales</taxon>
        <taxon>Methanomicrobiaceae</taxon>
        <taxon>Methanoplanus</taxon>
    </lineage>
</organism>
<dbReference type="SUPFAM" id="SSF109604">
    <property type="entry name" value="HD-domain/PDEase-like"/>
    <property type="match status" value="1"/>
</dbReference>
<dbReference type="PROSITE" id="PS51831">
    <property type="entry name" value="HD"/>
    <property type="match status" value="1"/>
</dbReference>
<dbReference type="PANTHER" id="PTHR11373:SF4">
    <property type="entry name" value="DEOXYNUCLEOSIDE TRIPHOSPHATE TRIPHOSPHOHYDROLASE SAMHD1"/>
    <property type="match status" value="1"/>
</dbReference>
<proteinExistence type="predicted"/>
<dbReference type="Pfam" id="PF19276">
    <property type="entry name" value="HD_assoc_2"/>
    <property type="match status" value="1"/>
</dbReference>
<reference evidence="2 3" key="1">
    <citation type="submission" date="2011-10" db="EMBL/GenBank/DDBJ databases">
        <title>The Improved High-Quality Draft genome of Methanoplanus limicola DSM 2279.</title>
        <authorList>
            <consortium name="US DOE Joint Genome Institute (JGI-PGF)"/>
            <person name="Lucas S."/>
            <person name="Copeland A."/>
            <person name="Lapidus A."/>
            <person name="Glavina del Rio T."/>
            <person name="Dalin E."/>
            <person name="Tice H."/>
            <person name="Bruce D."/>
            <person name="Goodwin L."/>
            <person name="Pitluck S."/>
            <person name="Peters L."/>
            <person name="Mikhailova N."/>
            <person name="Lu M."/>
            <person name="Kyrpides N."/>
            <person name="Mavromatis K."/>
            <person name="Ivanova N."/>
            <person name="Markowitz V."/>
            <person name="Cheng J.-F."/>
            <person name="Hugenholtz P."/>
            <person name="Woyke T."/>
            <person name="Wu D."/>
            <person name="Wirth R."/>
            <person name="Brambilla E.-M."/>
            <person name="Klenk H.-P."/>
            <person name="Eisen J.A."/>
        </authorList>
    </citation>
    <scope>NUCLEOTIDE SEQUENCE [LARGE SCALE GENOMIC DNA]</scope>
    <source>
        <strain evidence="2 3">DSM 2279</strain>
    </source>
</reference>
<feature type="domain" description="HD" evidence="1">
    <location>
        <begin position="49"/>
        <end position="155"/>
    </location>
</feature>
<dbReference type="STRING" id="937775.Metlim_0229"/>
<dbReference type="Pfam" id="PF01966">
    <property type="entry name" value="HD"/>
    <property type="match status" value="1"/>
</dbReference>
<dbReference type="PANTHER" id="PTHR11373">
    <property type="entry name" value="DEOXYNUCLEOSIDE TRIPHOSPHATE TRIPHOSPHOHYDROLASE"/>
    <property type="match status" value="1"/>
</dbReference>